<organism evidence="1">
    <name type="scientific">Panicum hallii</name>
    <dbReference type="NCBI Taxonomy" id="206008"/>
    <lineage>
        <taxon>Eukaryota</taxon>
        <taxon>Viridiplantae</taxon>
        <taxon>Streptophyta</taxon>
        <taxon>Embryophyta</taxon>
        <taxon>Tracheophyta</taxon>
        <taxon>Spermatophyta</taxon>
        <taxon>Magnoliopsida</taxon>
        <taxon>Liliopsida</taxon>
        <taxon>Poales</taxon>
        <taxon>Poaceae</taxon>
        <taxon>PACMAD clade</taxon>
        <taxon>Panicoideae</taxon>
        <taxon>Panicodae</taxon>
        <taxon>Paniceae</taxon>
        <taxon>Panicinae</taxon>
        <taxon>Panicum</taxon>
        <taxon>Panicum sect. Panicum</taxon>
    </lineage>
</organism>
<sequence length="80" mass="8896">MSRPYFGWARAPIFGRPCYPLGNGAYTTAAHSIYFFKSFELGRGCTLVAFIVTRIITQNSLTCKLFTLNATILLEPQNSA</sequence>
<dbReference type="AlphaFoldDB" id="A0A2T8IMM8"/>
<protein>
    <submittedName>
        <fullName evidence="1">Uncharacterized protein</fullName>
    </submittedName>
</protein>
<evidence type="ECO:0000313" key="1">
    <source>
        <dbReference type="EMBL" id="PVH38931.1"/>
    </source>
</evidence>
<accession>A0A2T8IMM8</accession>
<gene>
    <name evidence="1" type="ORF">PAHAL_5G392100</name>
</gene>
<dbReference type="EMBL" id="CM008050">
    <property type="protein sequence ID" value="PVH38931.1"/>
    <property type="molecule type" value="Genomic_DNA"/>
</dbReference>
<proteinExistence type="predicted"/>
<name>A0A2T8IMM8_9POAL</name>
<reference evidence="1" key="1">
    <citation type="submission" date="2018-04" db="EMBL/GenBank/DDBJ databases">
        <title>WGS assembly of Panicum hallii.</title>
        <authorList>
            <person name="Lovell J."/>
            <person name="Jenkins J."/>
            <person name="Lowry D."/>
            <person name="Mamidi S."/>
            <person name="Sreedasyam A."/>
            <person name="Weng X."/>
            <person name="Barry K."/>
            <person name="Bonette J."/>
            <person name="Campitelli B."/>
            <person name="Daum C."/>
            <person name="Gordon S."/>
            <person name="Gould B."/>
            <person name="Lipzen A."/>
            <person name="Macqueen A."/>
            <person name="Palacio-Mejia J."/>
            <person name="Plott C."/>
            <person name="Shakirov E."/>
            <person name="Shu S."/>
            <person name="Yoshinaga Y."/>
            <person name="Zane M."/>
            <person name="Rokhsar D."/>
            <person name="Grimwood J."/>
            <person name="Schmutz J."/>
            <person name="Juenger T."/>
        </authorList>
    </citation>
    <scope>NUCLEOTIDE SEQUENCE [LARGE SCALE GENOMIC DNA]</scope>
    <source>
        <strain evidence="1">FIL2</strain>
    </source>
</reference>
<dbReference type="Gramene" id="PVH38931">
    <property type="protein sequence ID" value="PVH38931"/>
    <property type="gene ID" value="PAHAL_5G392100"/>
</dbReference>
<dbReference type="Proteomes" id="UP000243499">
    <property type="component" value="Chromosome 5"/>
</dbReference>